<organism evidence="1 2">
    <name type="scientific">Euphydryas editha</name>
    <name type="common">Edith's checkerspot</name>
    <dbReference type="NCBI Taxonomy" id="104508"/>
    <lineage>
        <taxon>Eukaryota</taxon>
        <taxon>Metazoa</taxon>
        <taxon>Ecdysozoa</taxon>
        <taxon>Arthropoda</taxon>
        <taxon>Hexapoda</taxon>
        <taxon>Insecta</taxon>
        <taxon>Pterygota</taxon>
        <taxon>Neoptera</taxon>
        <taxon>Endopterygota</taxon>
        <taxon>Lepidoptera</taxon>
        <taxon>Glossata</taxon>
        <taxon>Ditrysia</taxon>
        <taxon>Papilionoidea</taxon>
        <taxon>Nymphalidae</taxon>
        <taxon>Nymphalinae</taxon>
        <taxon>Euphydryas</taxon>
    </lineage>
</organism>
<reference evidence="1" key="1">
    <citation type="submission" date="2022-03" db="EMBL/GenBank/DDBJ databases">
        <authorList>
            <person name="Tunstrom K."/>
        </authorList>
    </citation>
    <scope>NUCLEOTIDE SEQUENCE</scope>
</reference>
<evidence type="ECO:0000313" key="1">
    <source>
        <dbReference type="EMBL" id="CAH2098755.1"/>
    </source>
</evidence>
<comment type="caution">
    <text evidence="1">The sequence shown here is derived from an EMBL/GenBank/DDBJ whole genome shotgun (WGS) entry which is preliminary data.</text>
</comment>
<keyword evidence="2" id="KW-1185">Reference proteome</keyword>
<evidence type="ECO:0000313" key="2">
    <source>
        <dbReference type="Proteomes" id="UP001153954"/>
    </source>
</evidence>
<accession>A0AAU9UHF3</accession>
<protein>
    <submittedName>
        <fullName evidence="1">Uncharacterized protein</fullName>
    </submittedName>
</protein>
<dbReference type="Proteomes" id="UP001153954">
    <property type="component" value="Unassembled WGS sequence"/>
</dbReference>
<gene>
    <name evidence="1" type="ORF">EEDITHA_LOCUS13839</name>
</gene>
<dbReference type="AlphaFoldDB" id="A0AAU9UHF3"/>
<dbReference type="EMBL" id="CAKOGL010000020">
    <property type="protein sequence ID" value="CAH2098755.1"/>
    <property type="molecule type" value="Genomic_DNA"/>
</dbReference>
<name>A0AAU9UHF3_EUPED</name>
<proteinExistence type="predicted"/>
<sequence length="91" mass="10744">MRENEKKHEQIRATAKTKKRKILEDSFSKDEDQISVYSQKKPIVEDEEDDYPTLDPNNFPVLKGLPKEGDFIIVEFEVKRKRMFYAPKVIG</sequence>